<gene>
    <name evidence="2" type="ORF">DVJ83_01250</name>
</gene>
<organism evidence="2 3">
    <name type="scientific">Deinococcus wulumuqiensis</name>
    <dbReference type="NCBI Taxonomy" id="980427"/>
    <lineage>
        <taxon>Bacteria</taxon>
        <taxon>Thermotogati</taxon>
        <taxon>Deinococcota</taxon>
        <taxon>Deinococci</taxon>
        <taxon>Deinococcales</taxon>
        <taxon>Deinococcaceae</taxon>
        <taxon>Deinococcus</taxon>
    </lineage>
</organism>
<dbReference type="Proteomes" id="UP000253744">
    <property type="component" value="Chromosome"/>
</dbReference>
<reference evidence="2 3" key="1">
    <citation type="submission" date="2018-07" db="EMBL/GenBank/DDBJ databases">
        <title>Complete Genome and Methylome Analysis of Deinococcus wulumuqiensis NEB 479.</title>
        <authorList>
            <person name="Fomenkov A."/>
            <person name="Luyten Y."/>
            <person name="Vincze T."/>
            <person name="Anton B.P."/>
            <person name="Clark T."/>
            <person name="Roberts R.J."/>
            <person name="Morgan R.D."/>
        </authorList>
    </citation>
    <scope>NUCLEOTIDE SEQUENCE [LARGE SCALE GENOMIC DNA]</scope>
    <source>
        <strain evidence="2 3">NEB 479</strain>
    </source>
</reference>
<protein>
    <recommendedName>
        <fullName evidence="4">DoxX family membrane protein</fullName>
    </recommendedName>
</protein>
<accession>A0A345IE95</accession>
<dbReference type="AlphaFoldDB" id="A0A345IE95"/>
<feature type="transmembrane region" description="Helical" evidence="1">
    <location>
        <begin position="67"/>
        <end position="86"/>
    </location>
</feature>
<feature type="transmembrane region" description="Helical" evidence="1">
    <location>
        <begin position="7"/>
        <end position="24"/>
    </location>
</feature>
<evidence type="ECO:0000313" key="3">
    <source>
        <dbReference type="Proteomes" id="UP000253744"/>
    </source>
</evidence>
<keyword evidence="1" id="KW-1133">Transmembrane helix</keyword>
<dbReference type="STRING" id="1288484.GCA_000348665_02967"/>
<dbReference type="KEGG" id="dwu:DVJ83_01250"/>
<name>A0A345IE95_9DEIO</name>
<feature type="transmembrane region" description="Helical" evidence="1">
    <location>
        <begin position="44"/>
        <end position="60"/>
    </location>
</feature>
<proteinExistence type="predicted"/>
<sequence length="119" mass="12897">MNRPPRSVLPLALGFGAIGVLHFLRPQFFDRIVPPWVPVSPRTATLVSGAAEIAGGLGVLHPATRPAARWGLLALLVAVFPANLYMAQHPEKFGTPPWVALARLPLQPLLAWWVSRAGR</sequence>
<dbReference type="RefSeq" id="WP_114671100.1">
    <property type="nucleotide sequence ID" value="NZ_CP031158.1"/>
</dbReference>
<dbReference type="PANTHER" id="PTHR36974">
    <property type="entry name" value="MEMBRANE PROTEIN-RELATED"/>
    <property type="match status" value="1"/>
</dbReference>
<evidence type="ECO:0000313" key="2">
    <source>
        <dbReference type="EMBL" id="AXG98017.1"/>
    </source>
</evidence>
<evidence type="ECO:0008006" key="4">
    <source>
        <dbReference type="Google" id="ProtNLM"/>
    </source>
</evidence>
<dbReference type="PANTHER" id="PTHR36974:SF1">
    <property type="entry name" value="DOXX FAMILY MEMBRANE PROTEIN"/>
    <property type="match status" value="1"/>
</dbReference>
<dbReference type="EMBL" id="CP031158">
    <property type="protein sequence ID" value="AXG98017.1"/>
    <property type="molecule type" value="Genomic_DNA"/>
</dbReference>
<keyword evidence="1" id="KW-0812">Transmembrane</keyword>
<evidence type="ECO:0000256" key="1">
    <source>
        <dbReference type="SAM" id="Phobius"/>
    </source>
</evidence>
<keyword evidence="1" id="KW-0472">Membrane</keyword>